<feature type="domain" description="AAA+ ATPase" evidence="4">
    <location>
        <begin position="358"/>
        <end position="496"/>
    </location>
</feature>
<evidence type="ECO:0000256" key="3">
    <source>
        <dbReference type="ARBA" id="ARBA00022840"/>
    </source>
</evidence>
<reference evidence="5 6" key="1">
    <citation type="submission" date="2015-09" db="EMBL/GenBank/DDBJ databases">
        <authorList>
            <consortium name="Pathogen Informatics"/>
        </authorList>
    </citation>
    <scope>NUCLEOTIDE SEQUENCE [LARGE SCALE GENOMIC DNA]</scope>
    <source>
        <strain evidence="5 6">2789STDY5834858</strain>
    </source>
</reference>
<evidence type="ECO:0000256" key="1">
    <source>
        <dbReference type="ARBA" id="ARBA00010378"/>
    </source>
</evidence>
<evidence type="ECO:0000259" key="4">
    <source>
        <dbReference type="SMART" id="SM00382"/>
    </source>
</evidence>
<dbReference type="SUPFAM" id="SSF52540">
    <property type="entry name" value="P-loop containing nucleoside triphosphate hydrolases"/>
    <property type="match status" value="3"/>
</dbReference>
<sequence>MINTNEKFIDIKKSLNNRLIGQDKFIEKLCTYFQKKIESDQRGIIFINGEKDTGKKLSIKCLFEKLKEKNLIKVGVVEQIDLGSYNFNYGYNAFLTDIYEKLKSDSECLIFRNIENATKDILKTLSKISPNSCIKLKDNYVIKNQILVESSEKSYENIKEITCNNKFLVFVSDEKKIDLNKYFPKDYSKMVDAIFYTKSLDENERRSVVHREVLKTIEKIKNDLKLDVIYDINENDNLEKQYGMCHYLQETYVKNDNFGISDYVKSRLYDPIKNLMINEHIGIEERALIYVENNTILCKTDKEVYDLNNYSMPTLEEVKYKLNSIIGMSNLKEFINSIDNNFKVQRIRKRLGLKNSNISLNMIFEGNAGVGKTNAARITYEYLNALGILSTGIFIEASKADFVTENLNDTAKKTMEVVNSALGGVLFIDEAYSLCESEDDKVGKEIIEALLKGIEDNKNDLIVILAGYERDMENFLSINQGLKSRFPNTIAFEDYNPVEMYEIAVNIAKSKGYRIDKSAKEGLIDLFTKNQLIGKSDLGNARFVRNVVENAIMDASKKYLTDNKKQIDLLEKDNFNFKVNAKFNLEEKLKSIIGLDEVKTLIRNQYKLIAAHEKRKAAGVETKLEQNLNMVFAGNPGTGKTSVARLVAEMLNSMGLLKIGQLIETDRSGFVANTTEETAKKTEDKFKEAIGGILFIDEAYTLANDKLGRDAIEVLLKLIEDYSNEVIVILAGYEKEMENFFDVNIGLRSRFPLWTTFQDYNPDELLQMAIKLIEKNGFKLSKNAYISLKNSLIDVYENSDAQSGNGRMVRNYVENLIRNQSIRIAENDISVYEMNLITTRDIEKINEAEHINTYDLEQKLNEVIIAENSKQFIRNQYNLTRVNKKRQRLGMRTEVNRLMNMVFIGEDGTGKKTALKILSEMYYNLGMVKSKNLMELAARDILLMLKDGNKLKDILGESLGRVLYINDFNLLMEEDNNEYILDALLKFIDENKTKVIVALSGDGDKLRCLYAGNSDFSGRFPLWLNFSPYNLEQLIGVARYSLKEKGFVLSKGTDELLKSIMDEFSNNKKLSIKNGIMVKKFIDTLIRVQSIRVSTGSLSAKEINTIIDKDILLTKERFIERNIFACELCKDGAGLGILCRRKNNDRIIANRRNVRAFTIEDKKDIKPLFVADIEKHELTEEKRMKKSEVEKERKIIEPQTKLNSELLKEELLNIKNLFDLNVIDESEFKVLKAKIISKY</sequence>
<dbReference type="Gene3D" id="1.10.8.60">
    <property type="match status" value="2"/>
</dbReference>
<gene>
    <name evidence="5" type="primary">eccA1</name>
    <name evidence="5" type="ORF">ERS852473_00051</name>
</gene>
<dbReference type="InterPro" id="IPR050773">
    <property type="entry name" value="CbxX/CfxQ_RuBisCO_ESX"/>
</dbReference>
<dbReference type="PRINTS" id="PR00819">
    <property type="entry name" value="CBXCFQXSUPER"/>
</dbReference>
<dbReference type="RefSeq" id="WP_070101117.1">
    <property type="nucleotide sequence ID" value="NZ_CABIXL010000001.1"/>
</dbReference>
<keyword evidence="3" id="KW-0067">ATP-binding</keyword>
<organism evidence="5 6">
    <name type="scientific">Sarcina ventriculi</name>
    <name type="common">Clostridium ventriculi</name>
    <dbReference type="NCBI Taxonomy" id="1267"/>
    <lineage>
        <taxon>Bacteria</taxon>
        <taxon>Bacillati</taxon>
        <taxon>Bacillota</taxon>
        <taxon>Clostridia</taxon>
        <taxon>Eubacteriales</taxon>
        <taxon>Clostridiaceae</taxon>
        <taxon>Sarcina</taxon>
    </lineage>
</organism>
<dbReference type="Pfam" id="PF17866">
    <property type="entry name" value="AAA_lid_6"/>
    <property type="match status" value="2"/>
</dbReference>
<comment type="caution">
    <text evidence="5">The sequence shown here is derived from an EMBL/GenBank/DDBJ whole genome shotgun (WGS) entry which is preliminary data.</text>
</comment>
<dbReference type="SMART" id="SM00382">
    <property type="entry name" value="AAA"/>
    <property type="match status" value="2"/>
</dbReference>
<dbReference type="Proteomes" id="UP000095488">
    <property type="component" value="Unassembled WGS sequence"/>
</dbReference>
<dbReference type="CDD" id="cd00009">
    <property type="entry name" value="AAA"/>
    <property type="match status" value="2"/>
</dbReference>
<dbReference type="Gene3D" id="3.40.50.300">
    <property type="entry name" value="P-loop containing nucleotide triphosphate hydrolases"/>
    <property type="match status" value="4"/>
</dbReference>
<dbReference type="InterPro" id="IPR027417">
    <property type="entry name" value="P-loop_NTPase"/>
</dbReference>
<dbReference type="Pfam" id="PF00004">
    <property type="entry name" value="AAA"/>
    <property type="match status" value="2"/>
</dbReference>
<feature type="domain" description="AAA+ ATPase" evidence="4">
    <location>
        <begin position="626"/>
        <end position="751"/>
    </location>
</feature>
<dbReference type="EMBL" id="CYZR01000001">
    <property type="protein sequence ID" value="CUN41436.1"/>
    <property type="molecule type" value="Genomic_DNA"/>
</dbReference>
<evidence type="ECO:0000256" key="2">
    <source>
        <dbReference type="ARBA" id="ARBA00022741"/>
    </source>
</evidence>
<proteinExistence type="inferred from homology"/>
<dbReference type="InterPro" id="IPR041627">
    <property type="entry name" value="AAA_lid_6"/>
</dbReference>
<keyword evidence="6" id="KW-1185">Reference proteome</keyword>
<dbReference type="InterPro" id="IPR000641">
    <property type="entry name" value="CbxX/CfxQ"/>
</dbReference>
<name>A0ABM9UL65_SARVE</name>
<keyword evidence="2" id="KW-0547">Nucleotide-binding</keyword>
<dbReference type="PANTHER" id="PTHR43392:SF2">
    <property type="entry name" value="AAA-TYPE ATPASE FAMILY PROTEIN _ ANKYRIN REPEAT FAMILY PROTEIN"/>
    <property type="match status" value="1"/>
</dbReference>
<accession>A0ABM9UL65</accession>
<evidence type="ECO:0000313" key="5">
    <source>
        <dbReference type="EMBL" id="CUN41436.1"/>
    </source>
</evidence>
<dbReference type="PANTHER" id="PTHR43392">
    <property type="entry name" value="AAA-TYPE ATPASE FAMILY PROTEIN / ANKYRIN REPEAT FAMILY PROTEIN"/>
    <property type="match status" value="1"/>
</dbReference>
<dbReference type="InterPro" id="IPR003593">
    <property type="entry name" value="AAA+_ATPase"/>
</dbReference>
<evidence type="ECO:0000313" key="6">
    <source>
        <dbReference type="Proteomes" id="UP000095488"/>
    </source>
</evidence>
<comment type="similarity">
    <text evidence="1">Belongs to the CbxX/CfxQ family.</text>
</comment>
<dbReference type="InterPro" id="IPR003959">
    <property type="entry name" value="ATPase_AAA_core"/>
</dbReference>
<protein>
    <submittedName>
        <fullName evidence="5">Type VII secretion system protein EccA1</fullName>
    </submittedName>
</protein>